<sequence>MTILIPVILIAAALALVVSPFRKQSPEAGDSRPGADETLEREEMLLAERLDLEYDYQMGKLTYEEYRRLTDLWEADIRRLGEDHGNTGFLRRLEQELQERIQALDAREGRSPSRTSGGQEGNDVDRPMDSTTARPRHARTP</sequence>
<proteinExistence type="predicted"/>
<dbReference type="KEGG" id="kyr:CVV65_13265"/>
<organism evidence="2 3">
    <name type="scientific">Kyrpidia spormannii</name>
    <dbReference type="NCBI Taxonomy" id="2055160"/>
    <lineage>
        <taxon>Bacteria</taxon>
        <taxon>Bacillati</taxon>
        <taxon>Bacillota</taxon>
        <taxon>Bacilli</taxon>
        <taxon>Bacillales</taxon>
        <taxon>Alicyclobacillaceae</taxon>
        <taxon>Kyrpidia</taxon>
    </lineage>
</organism>
<dbReference type="AlphaFoldDB" id="A0A2K8N8W8"/>
<dbReference type="Proteomes" id="UP000231932">
    <property type="component" value="Chromosome"/>
</dbReference>
<evidence type="ECO:0000313" key="3">
    <source>
        <dbReference type="Proteomes" id="UP000231932"/>
    </source>
</evidence>
<evidence type="ECO:0000256" key="1">
    <source>
        <dbReference type="SAM" id="MobiDB-lite"/>
    </source>
</evidence>
<dbReference type="RefSeq" id="WP_100668536.1">
    <property type="nucleotide sequence ID" value="NZ_CP024955.1"/>
</dbReference>
<gene>
    <name evidence="2" type="ORF">CVV65_13265</name>
</gene>
<dbReference type="EMBL" id="CP024955">
    <property type="protein sequence ID" value="ATY85778.1"/>
    <property type="molecule type" value="Genomic_DNA"/>
</dbReference>
<feature type="region of interest" description="Disordered" evidence="1">
    <location>
        <begin position="101"/>
        <end position="141"/>
    </location>
</feature>
<dbReference type="OrthoDB" id="9843153at2"/>
<evidence type="ECO:0008006" key="4">
    <source>
        <dbReference type="Google" id="ProtNLM"/>
    </source>
</evidence>
<name>A0A2K8N8W8_9BACL</name>
<reference evidence="3" key="1">
    <citation type="submission" date="2017-11" db="EMBL/GenBank/DDBJ databases">
        <title>Complete Genome Sequence of Kyrpidia sp. Strain EA-1, a thermophilic, hydrogen-oxidizing Bacterium, isolated from the Azores.</title>
        <authorList>
            <person name="Reiner J.E."/>
            <person name="Lapp C.J."/>
            <person name="Bunk B."/>
            <person name="Gescher J."/>
        </authorList>
    </citation>
    <scope>NUCLEOTIDE SEQUENCE [LARGE SCALE GENOMIC DNA]</scope>
    <source>
        <strain evidence="3">EA-1</strain>
    </source>
</reference>
<keyword evidence="3" id="KW-1185">Reference proteome</keyword>
<evidence type="ECO:0000313" key="2">
    <source>
        <dbReference type="EMBL" id="ATY85778.1"/>
    </source>
</evidence>
<protein>
    <recommendedName>
        <fullName evidence="4">C-type cytochrome biogenesis protein CcmI</fullName>
    </recommendedName>
</protein>
<accession>A0A2K8N8W8</accession>